<dbReference type="Proteomes" id="UP000521943">
    <property type="component" value="Unassembled WGS sequence"/>
</dbReference>
<feature type="compositionally biased region" description="Acidic residues" evidence="1">
    <location>
        <begin position="1385"/>
        <end position="1395"/>
    </location>
</feature>
<proteinExistence type="predicted"/>
<feature type="compositionally biased region" description="Basic residues" evidence="1">
    <location>
        <begin position="153"/>
        <end position="163"/>
    </location>
</feature>
<feature type="region of interest" description="Disordered" evidence="1">
    <location>
        <begin position="831"/>
        <end position="865"/>
    </location>
</feature>
<evidence type="ECO:0000313" key="3">
    <source>
        <dbReference type="Proteomes" id="UP000521943"/>
    </source>
</evidence>
<feature type="region of interest" description="Disordered" evidence="1">
    <location>
        <begin position="894"/>
        <end position="913"/>
    </location>
</feature>
<feature type="compositionally biased region" description="Low complexity" evidence="1">
    <location>
        <begin position="1374"/>
        <end position="1384"/>
    </location>
</feature>
<sequence>MDSEPPGTPSWSEKCACGKVLYQPNTYTNHIRTCARYKARLGSNLVDAQARYRARKQKGITSKKGKEVKTRYGDQDLDIDDFAVAIATAEPMASGSGASVFESMDPQVSEAGEDTQMTALYTKQGQRPPEPEAMNVDQQTAADADDDSEQPGHRRSKRLRNMKAKQPIEDKLASTVPIDSVPLSSVQSGEPVTPQGDNSHAPAPAEARRGILDDNSWKSTPVNVFGLYKRYWTLEKAPPDPDHFITIEDLDDSAKPTTASQGDLSKLGPLSNPFHPFPNLSSFLLGEWFWSDEEKSRESFQRLIDIITREDFSPQDVRLAKWDKINSALASSEFEDRAGDEGQLWLDDGTSWQVTSIPLDVPFNKSIGTHPYVIPNFRYRPLIPIILDRLQNSNGHGDYFHFLPTDLRWRTEDGLDVRVYGDLHHSPAFLQAYRDIQLLAPELSEDSLPRYVLGMMFASDATTLATFGGSANIWPLYLLLGNDSKYRRGRPSLQLFEEVAYFQTLPDQFTDWYIQHRPGKKGAPDTMRTHLKRELFQAQWRVLLDDEFVHAYEHGLVVDCFDNVRRRVYPRIMTYSADYPEKIMVVNIRQKGDHPCTRCLIHIDDIAGMGSNEDRLKRESERRKDGSERKKKVLQARKYIYKRYNAVTHKDVEELLKPSSLVPTENAFSERLSRFGLDIYSLPAVDILHEVEIGIWKDLFIQLLRMLEVVDKTRIPVLNARFRAIATFGSDTIRRFSNNVSGMKQFAARDYENILQCALPAFEGLFPVEHEARIQDVLFTMAHWHSLAKMRIHTDLTLTVLDLWTTTLGEDCRLFEEKTCKAIPTQELQREYEARKRREARERSKKDKAATSGKAGQKKETPASTIPTALGQVPLAQVQAPAAATDSLAVPATSAAHSVGGNGPEPSASSLAPSGDGVLATPAGVVPIPKSSSRAAEDDGRKAKSWNLNVPKFHGLGYVASYIRAYGTTDSYSTQQSERFHRFSKARYRRTNKKDVPRQISQIQARQTRIKKLRKRIMSGKGKHDRDIDDEDPREWTLQDGRPSRYFIGKSQNMPVNLDRFLRINAGDPAMRNFLPKLKRHLFPRLIADLLHEARNNLDDYSSSIPALESLSSSFSDNDLNHLYLHSDRIYRHSILRIRYTTYDCRRDCDIIKPSSAKHDFMSIRGGDTFKDSESTASDVPMGSNSEEGHHYVHGRVLGVFHTNLIYGGPGKLDLKKRRFDFLWVRWYIPEEANEQTWASKRLDRLSLAPLNEPESCDFLDPRDVLRAAHIIPRFSLGQKYDPKADSGRIFSKAAKDVSEWKEYIVNRFVDRDMTMRFHWGLAVGHTYTNRPISVPADVIPDTHDTHGQAGDLPGSNMMNVDTDSEGRNDDDGNTSSNGNPGDGLEQEPDSDDSIEGSGSSEHDQSSERSSSSGCSDSDSDDDFYM</sequence>
<protein>
    <submittedName>
        <fullName evidence="2">Uncharacterized protein</fullName>
    </submittedName>
</protein>
<feature type="compositionally biased region" description="Low complexity" evidence="1">
    <location>
        <begin position="1408"/>
        <end position="1417"/>
    </location>
</feature>
<dbReference type="EMBL" id="JACGCI010000004">
    <property type="protein sequence ID" value="KAF6764198.1"/>
    <property type="molecule type" value="Genomic_DNA"/>
</dbReference>
<feature type="region of interest" description="Disordered" evidence="1">
    <location>
        <begin position="124"/>
        <end position="212"/>
    </location>
</feature>
<dbReference type="Pfam" id="PF18759">
    <property type="entry name" value="Plavaka"/>
    <property type="match status" value="1"/>
</dbReference>
<comment type="caution">
    <text evidence="2">The sequence shown here is derived from an EMBL/GenBank/DDBJ whole genome shotgun (WGS) entry which is preliminary data.</text>
</comment>
<evidence type="ECO:0000256" key="1">
    <source>
        <dbReference type="SAM" id="MobiDB-lite"/>
    </source>
</evidence>
<organism evidence="2 3">
    <name type="scientific">Ephemerocybe angulata</name>
    <dbReference type="NCBI Taxonomy" id="980116"/>
    <lineage>
        <taxon>Eukaryota</taxon>
        <taxon>Fungi</taxon>
        <taxon>Dikarya</taxon>
        <taxon>Basidiomycota</taxon>
        <taxon>Agaricomycotina</taxon>
        <taxon>Agaricomycetes</taxon>
        <taxon>Agaricomycetidae</taxon>
        <taxon>Agaricales</taxon>
        <taxon>Agaricineae</taxon>
        <taxon>Psathyrellaceae</taxon>
        <taxon>Ephemerocybe</taxon>
    </lineage>
</organism>
<accession>A0A8H6IGZ9</accession>
<feature type="compositionally biased region" description="Polar residues" evidence="1">
    <location>
        <begin position="182"/>
        <end position="198"/>
    </location>
</feature>
<gene>
    <name evidence="2" type="ORF">DFP72DRAFT_1059205</name>
</gene>
<dbReference type="OrthoDB" id="2687259at2759"/>
<keyword evidence="3" id="KW-1185">Reference proteome</keyword>
<feature type="region of interest" description="Disordered" evidence="1">
    <location>
        <begin position="1339"/>
        <end position="1426"/>
    </location>
</feature>
<name>A0A8H6IGZ9_9AGAR</name>
<reference evidence="2 3" key="1">
    <citation type="submission" date="2020-07" db="EMBL/GenBank/DDBJ databases">
        <title>Comparative genomics of pyrophilous fungi reveals a link between fire events and developmental genes.</title>
        <authorList>
            <consortium name="DOE Joint Genome Institute"/>
            <person name="Steindorff A.S."/>
            <person name="Carver A."/>
            <person name="Calhoun S."/>
            <person name="Stillman K."/>
            <person name="Liu H."/>
            <person name="Lipzen A."/>
            <person name="Pangilinan J."/>
            <person name="Labutti K."/>
            <person name="Bruns T.D."/>
            <person name="Grigoriev I.V."/>
        </authorList>
    </citation>
    <scope>NUCLEOTIDE SEQUENCE [LARGE SCALE GENOMIC DNA]</scope>
    <source>
        <strain evidence="2 3">CBS 144469</strain>
    </source>
</reference>
<evidence type="ECO:0000313" key="2">
    <source>
        <dbReference type="EMBL" id="KAF6764198.1"/>
    </source>
</evidence>
<dbReference type="InterPro" id="IPR041078">
    <property type="entry name" value="Plavaka"/>
</dbReference>
<feature type="compositionally biased region" description="Basic and acidic residues" evidence="1">
    <location>
        <begin position="831"/>
        <end position="849"/>
    </location>
</feature>